<protein>
    <recommendedName>
        <fullName evidence="3">Transposase DDE domain-containing protein</fullName>
    </recommendedName>
</protein>
<organism evidence="1 2">
    <name type="scientific">Pseudoalteromonas luteoviolacea NCIMB 1942</name>
    <dbReference type="NCBI Taxonomy" id="1365253"/>
    <lineage>
        <taxon>Bacteria</taxon>
        <taxon>Pseudomonadati</taxon>
        <taxon>Pseudomonadota</taxon>
        <taxon>Gammaproteobacteria</taxon>
        <taxon>Alteromonadales</taxon>
        <taxon>Pseudoalteromonadaceae</taxon>
        <taxon>Pseudoalteromonas</taxon>
    </lineage>
</organism>
<sequence>MDSKPQLFALLLAIYKLSVHIIKYRAIVEGMSRDTEDSQLLIRNIFL</sequence>
<name>A0A167GXB6_9GAMM</name>
<comment type="caution">
    <text evidence="1">The sequence shown here is derived from an EMBL/GenBank/DDBJ whole genome shotgun (WGS) entry which is preliminary data.</text>
</comment>
<dbReference type="EMBL" id="AUXT01000030">
    <property type="protein sequence ID" value="KZN57405.1"/>
    <property type="molecule type" value="Genomic_DNA"/>
</dbReference>
<dbReference type="PATRIC" id="fig|1365253.3.peg.705"/>
<evidence type="ECO:0008006" key="3">
    <source>
        <dbReference type="Google" id="ProtNLM"/>
    </source>
</evidence>
<dbReference type="AlphaFoldDB" id="A0A167GXB6"/>
<gene>
    <name evidence="1" type="ORF">N482_23810</name>
</gene>
<proteinExistence type="predicted"/>
<reference evidence="1 2" key="1">
    <citation type="submission" date="2013-07" db="EMBL/GenBank/DDBJ databases">
        <title>Comparative Genomic and Metabolomic Analysis of Twelve Strains of Pseudoalteromonas luteoviolacea.</title>
        <authorList>
            <person name="Vynne N.G."/>
            <person name="Mansson M."/>
            <person name="Gram L."/>
        </authorList>
    </citation>
    <scope>NUCLEOTIDE SEQUENCE [LARGE SCALE GENOMIC DNA]</scope>
    <source>
        <strain evidence="1 2">NCIMB 1942</strain>
    </source>
</reference>
<evidence type="ECO:0000313" key="1">
    <source>
        <dbReference type="EMBL" id="KZN57405.1"/>
    </source>
</evidence>
<dbReference type="Proteomes" id="UP000076587">
    <property type="component" value="Unassembled WGS sequence"/>
</dbReference>
<accession>A0A167GXB6</accession>
<evidence type="ECO:0000313" key="2">
    <source>
        <dbReference type="Proteomes" id="UP000076587"/>
    </source>
</evidence>